<keyword evidence="2" id="KW-1185">Reference proteome</keyword>
<name>A0AAV2B745_9ARAC</name>
<accession>A0AAV2B745</accession>
<organism evidence="1 2">
    <name type="scientific">Larinioides sclopetarius</name>
    <dbReference type="NCBI Taxonomy" id="280406"/>
    <lineage>
        <taxon>Eukaryota</taxon>
        <taxon>Metazoa</taxon>
        <taxon>Ecdysozoa</taxon>
        <taxon>Arthropoda</taxon>
        <taxon>Chelicerata</taxon>
        <taxon>Arachnida</taxon>
        <taxon>Araneae</taxon>
        <taxon>Araneomorphae</taxon>
        <taxon>Entelegynae</taxon>
        <taxon>Araneoidea</taxon>
        <taxon>Araneidae</taxon>
        <taxon>Larinioides</taxon>
    </lineage>
</organism>
<comment type="caution">
    <text evidence="1">The sequence shown here is derived from an EMBL/GenBank/DDBJ whole genome shotgun (WGS) entry which is preliminary data.</text>
</comment>
<evidence type="ECO:0000313" key="1">
    <source>
        <dbReference type="EMBL" id="CAL1291259.1"/>
    </source>
</evidence>
<dbReference type="EMBL" id="CAXIEN010000279">
    <property type="protein sequence ID" value="CAL1291259.1"/>
    <property type="molecule type" value="Genomic_DNA"/>
</dbReference>
<protein>
    <submittedName>
        <fullName evidence="1">Uncharacterized protein</fullName>
    </submittedName>
</protein>
<proteinExistence type="predicted"/>
<dbReference type="AlphaFoldDB" id="A0AAV2B745"/>
<evidence type="ECO:0000313" key="2">
    <source>
        <dbReference type="Proteomes" id="UP001497382"/>
    </source>
</evidence>
<reference evidence="1 2" key="1">
    <citation type="submission" date="2024-04" db="EMBL/GenBank/DDBJ databases">
        <authorList>
            <person name="Rising A."/>
            <person name="Reimegard J."/>
            <person name="Sonavane S."/>
            <person name="Akerstrom W."/>
            <person name="Nylinder S."/>
            <person name="Hedman E."/>
            <person name="Kallberg Y."/>
        </authorList>
    </citation>
    <scope>NUCLEOTIDE SEQUENCE [LARGE SCALE GENOMIC DNA]</scope>
</reference>
<gene>
    <name evidence="1" type="ORF">LARSCL_LOCUS16990</name>
</gene>
<sequence length="42" mass="4698">MLSYANGFSCAAFYDRTTALQGTTFYPNSIRDGLTFRSLARI</sequence>
<dbReference type="Proteomes" id="UP001497382">
    <property type="component" value="Unassembled WGS sequence"/>
</dbReference>